<reference evidence="1 2" key="1">
    <citation type="journal article" date="2019" name="Int. J. Syst. Evol. Microbiol.">
        <title>The Global Catalogue of Microorganisms (GCM) 10K type strain sequencing project: providing services to taxonomists for standard genome sequencing and annotation.</title>
        <authorList>
            <consortium name="The Broad Institute Genomics Platform"/>
            <consortium name="The Broad Institute Genome Sequencing Center for Infectious Disease"/>
            <person name="Wu L."/>
            <person name="Ma J."/>
        </authorList>
    </citation>
    <scope>NUCLEOTIDE SEQUENCE [LARGE SCALE GENOMIC DNA]</scope>
    <source>
        <strain evidence="1 2">JCM 16009</strain>
    </source>
</reference>
<dbReference type="Pfam" id="PF09609">
    <property type="entry name" value="Cas_GSU0054"/>
    <property type="match status" value="1"/>
</dbReference>
<name>A0ABN2MY17_9PSEU</name>
<keyword evidence="2" id="KW-1185">Reference proteome</keyword>
<dbReference type="NCBIfam" id="TIGR02165">
    <property type="entry name" value="cas5_6_GSU0054"/>
    <property type="match status" value="1"/>
</dbReference>
<dbReference type="InterPro" id="IPR019089">
    <property type="entry name" value="Cas_GSU0054"/>
</dbReference>
<sequence>MGVTISIDLLSGVYDAADPEDPRRAEWPPHPARLYCALVAAARDETDRAALQWLERQDPPLIIAAGQAQETSRSGYVVVNAVSAKGGNQSHPGRTNGLRVRSSSIPAASTVRITWCEEAPAGAVEALDRMARRIPYLGRSTGIALVAAAAAADECPEELVVFEPCSLLDREHMVRIPYPGFLSELDSLFAADRQAWEASRYQPYRRRSAESAAPAETEAVIPSVYTELVTLRFSGLAPQASLTVPFTTALRKAVLAVAGDSAPAALHGHGADGRPHVAFLALPDVGGEYSDGHLLGLAVAVPDLPPAERRAVLAAVGGLRRGEVEGTMTLNVPPIGKVELLQPAEVYRPWGASPQRWRRGSRRWVSATPVVLDRFPKRPEAVEQEIRTGLRKVGLPEPLEIAISKEPLVRGAARIRPPDLPRRAQGRPYRHIAVTFDRRVSGPVLVGAGRYLGIGLLAPVGADDDR</sequence>
<dbReference type="Proteomes" id="UP001500449">
    <property type="component" value="Unassembled WGS sequence"/>
</dbReference>
<gene>
    <name evidence="1" type="ORF">GCM10009836_23990</name>
</gene>
<evidence type="ECO:0000313" key="1">
    <source>
        <dbReference type="EMBL" id="GAA1843835.1"/>
    </source>
</evidence>
<evidence type="ECO:0008006" key="3">
    <source>
        <dbReference type="Google" id="ProtNLM"/>
    </source>
</evidence>
<dbReference type="EMBL" id="BAAAQK010000005">
    <property type="protein sequence ID" value="GAA1843835.1"/>
    <property type="molecule type" value="Genomic_DNA"/>
</dbReference>
<comment type="caution">
    <text evidence="1">The sequence shown here is derived from an EMBL/GenBank/DDBJ whole genome shotgun (WGS) entry which is preliminary data.</text>
</comment>
<protein>
    <recommendedName>
        <fullName evidence="3">Type I-U CRISPR-associated protein Cas5/Cas6</fullName>
    </recommendedName>
</protein>
<accession>A0ABN2MY17</accession>
<proteinExistence type="predicted"/>
<evidence type="ECO:0000313" key="2">
    <source>
        <dbReference type="Proteomes" id="UP001500449"/>
    </source>
</evidence>
<dbReference type="RefSeq" id="WP_344415551.1">
    <property type="nucleotide sequence ID" value="NZ_BAAAQK010000005.1"/>
</dbReference>
<organism evidence="1 2">
    <name type="scientific">Pseudonocardia ailaonensis</name>
    <dbReference type="NCBI Taxonomy" id="367279"/>
    <lineage>
        <taxon>Bacteria</taxon>
        <taxon>Bacillati</taxon>
        <taxon>Actinomycetota</taxon>
        <taxon>Actinomycetes</taxon>
        <taxon>Pseudonocardiales</taxon>
        <taxon>Pseudonocardiaceae</taxon>
        <taxon>Pseudonocardia</taxon>
    </lineage>
</organism>